<evidence type="ECO:0000313" key="5">
    <source>
        <dbReference type="Proteomes" id="UP000541444"/>
    </source>
</evidence>
<feature type="non-terminal residue" evidence="4">
    <location>
        <position position="1"/>
    </location>
</feature>
<dbReference type="PROSITE" id="PS00972">
    <property type="entry name" value="USP_1"/>
    <property type="match status" value="1"/>
</dbReference>
<accession>A0A7J7NAB4</accession>
<proteinExistence type="inferred from homology"/>
<dbReference type="InterPro" id="IPR018200">
    <property type="entry name" value="USP_CS"/>
</dbReference>
<dbReference type="PANTHER" id="PTHR24006:SF874">
    <property type="entry name" value="UBIQUITIN CARBOXYL-TERMINAL HYDROLASE 16"/>
    <property type="match status" value="1"/>
</dbReference>
<evidence type="ECO:0000313" key="4">
    <source>
        <dbReference type="EMBL" id="KAF6163808.1"/>
    </source>
</evidence>
<dbReference type="InterPro" id="IPR028889">
    <property type="entry name" value="USP"/>
</dbReference>
<dbReference type="EMBL" id="JACGCM010000963">
    <property type="protein sequence ID" value="KAF6163808.1"/>
    <property type="molecule type" value="Genomic_DNA"/>
</dbReference>
<dbReference type="Proteomes" id="UP000541444">
    <property type="component" value="Unassembled WGS sequence"/>
</dbReference>
<sequence>MPSSIVNSEIKGTLPNSSNGLKTSVRKVVQQFKVSKLGKQNPVALGSENTGKYNFKVFFTSTCAIIALICYFFVDFIFLNSSISTFSQGTIFPYELFIKLYHWDKVGLQPGGLTNCGNSCYANAVLQSRSFTRPLTAYLLQGLHSKACRSNACKGKSERHERMMDLTIEIQGDIGTLEEALERFTDGDPSCKYSFLLLVKILPISIIHVKQRCNSYKRTKKKLTVVEAPSILTITLKRFQAIFRNTRSCTPLSSKFGKLNKLVQFPEFLNLAPYMSGSNEKSPIYKLYVVVVHLDVMNASFSEYYVCYVRNIEGKWFKIDDNK</sequence>
<evidence type="ECO:0000256" key="1">
    <source>
        <dbReference type="ARBA" id="ARBA00009085"/>
    </source>
</evidence>
<dbReference type="GO" id="GO:0016579">
    <property type="term" value="P:protein deubiquitination"/>
    <property type="evidence" value="ECO:0007669"/>
    <property type="project" value="InterPro"/>
</dbReference>
<dbReference type="InterPro" id="IPR038765">
    <property type="entry name" value="Papain-like_cys_pep_sf"/>
</dbReference>
<dbReference type="InterPro" id="IPR001394">
    <property type="entry name" value="Peptidase_C19_UCH"/>
</dbReference>
<evidence type="ECO:0000256" key="2">
    <source>
        <dbReference type="SAM" id="Phobius"/>
    </source>
</evidence>
<dbReference type="GO" id="GO:0005634">
    <property type="term" value="C:nucleus"/>
    <property type="evidence" value="ECO:0007669"/>
    <property type="project" value="TreeGrafter"/>
</dbReference>
<dbReference type="Pfam" id="PF00443">
    <property type="entry name" value="UCH"/>
    <property type="match status" value="2"/>
</dbReference>
<dbReference type="PROSITE" id="PS50235">
    <property type="entry name" value="USP_3"/>
    <property type="match status" value="1"/>
</dbReference>
<comment type="similarity">
    <text evidence="1">Belongs to the peptidase C19 family.</text>
</comment>
<feature type="transmembrane region" description="Helical" evidence="2">
    <location>
        <begin position="57"/>
        <end position="79"/>
    </location>
</feature>
<reference evidence="4 5" key="1">
    <citation type="journal article" date="2020" name="IScience">
        <title>Genome Sequencing of the Endangered Kingdonia uniflora (Circaeasteraceae, Ranunculales) Reveals Potential Mechanisms of Evolutionary Specialization.</title>
        <authorList>
            <person name="Sun Y."/>
            <person name="Deng T."/>
            <person name="Zhang A."/>
            <person name="Moore M.J."/>
            <person name="Landis J.B."/>
            <person name="Lin N."/>
            <person name="Zhang H."/>
            <person name="Zhang X."/>
            <person name="Huang J."/>
            <person name="Zhang X."/>
            <person name="Sun H."/>
            <person name="Wang H."/>
        </authorList>
    </citation>
    <scope>NUCLEOTIDE SEQUENCE [LARGE SCALE GENOMIC DNA]</scope>
    <source>
        <strain evidence="4">TB1705</strain>
        <tissue evidence="4">Leaf</tissue>
    </source>
</reference>
<feature type="domain" description="USP" evidence="3">
    <location>
        <begin position="1"/>
        <end position="323"/>
    </location>
</feature>
<name>A0A7J7NAB4_9MAGN</name>
<keyword evidence="2" id="KW-1133">Transmembrane helix</keyword>
<dbReference type="GO" id="GO:0005829">
    <property type="term" value="C:cytosol"/>
    <property type="evidence" value="ECO:0007669"/>
    <property type="project" value="TreeGrafter"/>
</dbReference>
<dbReference type="Gene3D" id="3.90.70.10">
    <property type="entry name" value="Cysteine proteinases"/>
    <property type="match status" value="2"/>
</dbReference>
<protein>
    <recommendedName>
        <fullName evidence="3">USP domain-containing protein</fullName>
    </recommendedName>
</protein>
<keyword evidence="2" id="KW-0812">Transmembrane</keyword>
<keyword evidence="2" id="KW-0472">Membrane</keyword>
<dbReference type="AlphaFoldDB" id="A0A7J7NAB4"/>
<dbReference type="OrthoDB" id="420187at2759"/>
<dbReference type="GO" id="GO:0004843">
    <property type="term" value="F:cysteine-type deubiquitinase activity"/>
    <property type="evidence" value="ECO:0007669"/>
    <property type="project" value="InterPro"/>
</dbReference>
<dbReference type="PANTHER" id="PTHR24006">
    <property type="entry name" value="UBIQUITIN CARBOXYL-TERMINAL HYDROLASE"/>
    <property type="match status" value="1"/>
</dbReference>
<comment type="caution">
    <text evidence="4">The sequence shown here is derived from an EMBL/GenBank/DDBJ whole genome shotgun (WGS) entry which is preliminary data.</text>
</comment>
<dbReference type="InterPro" id="IPR050164">
    <property type="entry name" value="Peptidase_C19"/>
</dbReference>
<keyword evidence="5" id="KW-1185">Reference proteome</keyword>
<organism evidence="4 5">
    <name type="scientific">Kingdonia uniflora</name>
    <dbReference type="NCBI Taxonomy" id="39325"/>
    <lineage>
        <taxon>Eukaryota</taxon>
        <taxon>Viridiplantae</taxon>
        <taxon>Streptophyta</taxon>
        <taxon>Embryophyta</taxon>
        <taxon>Tracheophyta</taxon>
        <taxon>Spermatophyta</taxon>
        <taxon>Magnoliopsida</taxon>
        <taxon>Ranunculales</taxon>
        <taxon>Circaeasteraceae</taxon>
        <taxon>Kingdonia</taxon>
    </lineage>
</organism>
<evidence type="ECO:0000259" key="3">
    <source>
        <dbReference type="PROSITE" id="PS50235"/>
    </source>
</evidence>
<dbReference type="SUPFAM" id="SSF54001">
    <property type="entry name" value="Cysteine proteinases"/>
    <property type="match status" value="1"/>
</dbReference>
<gene>
    <name evidence="4" type="ORF">GIB67_016148</name>
</gene>